<evidence type="ECO:0000313" key="1">
    <source>
        <dbReference type="EMBL" id="TWU07893.1"/>
    </source>
</evidence>
<reference evidence="1 2" key="1">
    <citation type="submission" date="2019-02" db="EMBL/GenBank/DDBJ databases">
        <title>Deep-cultivation of Planctomycetes and their phenomic and genomic characterization uncovers novel biology.</title>
        <authorList>
            <person name="Wiegand S."/>
            <person name="Jogler M."/>
            <person name="Boedeker C."/>
            <person name="Pinto D."/>
            <person name="Vollmers J."/>
            <person name="Rivas-Marin E."/>
            <person name="Kohn T."/>
            <person name="Peeters S.H."/>
            <person name="Heuer A."/>
            <person name="Rast P."/>
            <person name="Oberbeckmann S."/>
            <person name="Bunk B."/>
            <person name="Jeske O."/>
            <person name="Meyerdierks A."/>
            <person name="Storesund J.E."/>
            <person name="Kallscheuer N."/>
            <person name="Luecker S."/>
            <person name="Lage O.M."/>
            <person name="Pohl T."/>
            <person name="Merkel B.J."/>
            <person name="Hornburger P."/>
            <person name="Mueller R.-W."/>
            <person name="Bruemmer F."/>
            <person name="Labrenz M."/>
            <person name="Spormann A.M."/>
            <person name="Op Den Camp H."/>
            <person name="Overmann J."/>
            <person name="Amann R."/>
            <person name="Jetten M.S.M."/>
            <person name="Mascher T."/>
            <person name="Medema M.H."/>
            <person name="Devos D.P."/>
            <person name="Kaster A.-K."/>
            <person name="Ovreas L."/>
            <person name="Rohde M."/>
            <person name="Galperin M.Y."/>
            <person name="Jogler C."/>
        </authorList>
    </citation>
    <scope>NUCLEOTIDE SEQUENCE [LARGE SCALE GENOMIC DNA]</scope>
    <source>
        <strain evidence="1 2">Pla52n</strain>
    </source>
</reference>
<dbReference type="Pfam" id="PF07586">
    <property type="entry name" value="HXXSHH"/>
    <property type="match status" value="1"/>
</dbReference>
<evidence type="ECO:0008006" key="3">
    <source>
        <dbReference type="Google" id="ProtNLM"/>
    </source>
</evidence>
<accession>A0A5C6B779</accession>
<sequence length="440" mass="48749">MKNSWQLSRRSVFRAAGVSMALPWLEAMGAPSTALQQQLPRRMCAILFPFGIAMPKDDAEDRQWGWFPTGKGKDYQLTNVLQPLQPLMDNVSIFSGLSHPRCRAMNGHDTGDTFLTANHLAPVTYQNTISLDQYAASQIGQETRLASLTLSTDGGVGPRTRTTTLSYTDKGQPIPALSDPKQIFERLFGQDGASKQDQSKLQNSASILDLVMDQSKSLQRKLGAADQRKLSEFETSVREVEHRIERASNWLNIPLPEVDRDSIDLDATIDAPREYLKAIYDLQFLAFQTDLTRISTYQIGSYGPSRARTFPAALGLKPDWHGLAHAAGKKGGPENIGRFDQFLAENLARFLTRLQETPEGDGNMLDRTLVLYGSSNSRTHQNHNYPLLLAGGGGLGLRHNQFLHFDEKTPMSNLFVTMLQALGMETESFVDSTGSLDGLT</sequence>
<evidence type="ECO:0000313" key="2">
    <source>
        <dbReference type="Proteomes" id="UP000320176"/>
    </source>
</evidence>
<dbReference type="InterPro" id="IPR006311">
    <property type="entry name" value="TAT_signal"/>
</dbReference>
<dbReference type="PROSITE" id="PS51318">
    <property type="entry name" value="TAT"/>
    <property type="match status" value="1"/>
</dbReference>
<dbReference type="AlphaFoldDB" id="A0A5C6B779"/>
<dbReference type="Proteomes" id="UP000320176">
    <property type="component" value="Unassembled WGS sequence"/>
</dbReference>
<name>A0A5C6B779_9BACT</name>
<keyword evidence="2" id="KW-1185">Reference proteome</keyword>
<dbReference type="InterPro" id="IPR011447">
    <property type="entry name" value="DUF1552"/>
</dbReference>
<comment type="caution">
    <text evidence="1">The sequence shown here is derived from an EMBL/GenBank/DDBJ whole genome shotgun (WGS) entry which is preliminary data.</text>
</comment>
<proteinExistence type="predicted"/>
<dbReference type="RefSeq" id="WP_146518032.1">
    <property type="nucleotide sequence ID" value="NZ_CP151726.1"/>
</dbReference>
<gene>
    <name evidence="1" type="ORF">Pla52n_04690</name>
</gene>
<dbReference type="EMBL" id="SJPN01000001">
    <property type="protein sequence ID" value="TWU07893.1"/>
    <property type="molecule type" value="Genomic_DNA"/>
</dbReference>
<dbReference type="OrthoDB" id="239740at2"/>
<organism evidence="1 2">
    <name type="scientific">Stieleria varia</name>
    <dbReference type="NCBI Taxonomy" id="2528005"/>
    <lineage>
        <taxon>Bacteria</taxon>
        <taxon>Pseudomonadati</taxon>
        <taxon>Planctomycetota</taxon>
        <taxon>Planctomycetia</taxon>
        <taxon>Pirellulales</taxon>
        <taxon>Pirellulaceae</taxon>
        <taxon>Stieleria</taxon>
    </lineage>
</organism>
<protein>
    <recommendedName>
        <fullName evidence="3">DUF1552 domain-containing protein</fullName>
    </recommendedName>
</protein>